<dbReference type="EMBL" id="FOQE01000010">
    <property type="protein sequence ID" value="SFH66409.1"/>
    <property type="molecule type" value="Genomic_DNA"/>
</dbReference>
<evidence type="ECO:0000256" key="2">
    <source>
        <dbReference type="SAM" id="Phobius"/>
    </source>
</evidence>
<evidence type="ECO:0000256" key="1">
    <source>
        <dbReference type="SAM" id="MobiDB-lite"/>
    </source>
</evidence>
<protein>
    <submittedName>
        <fullName evidence="3">Uncharacterized protein</fullName>
    </submittedName>
</protein>
<feature type="compositionally biased region" description="Basic and acidic residues" evidence="1">
    <location>
        <begin position="1"/>
        <end position="29"/>
    </location>
</feature>
<keyword evidence="2" id="KW-1133">Transmembrane helix</keyword>
<dbReference type="InterPro" id="IPR047752">
    <property type="entry name" value="MacP"/>
</dbReference>
<accession>A0A1I3BWV0</accession>
<keyword evidence="4" id="KW-1185">Reference proteome</keyword>
<keyword evidence="2" id="KW-0812">Transmembrane</keyword>
<name>A0A1I3BWV0_9LACT</name>
<organism evidence="3 4">
    <name type="scientific">Pisciglobus halotolerans</name>
    <dbReference type="NCBI Taxonomy" id="745365"/>
    <lineage>
        <taxon>Bacteria</taxon>
        <taxon>Bacillati</taxon>
        <taxon>Bacillota</taxon>
        <taxon>Bacilli</taxon>
        <taxon>Lactobacillales</taxon>
        <taxon>Carnobacteriaceae</taxon>
    </lineage>
</organism>
<proteinExistence type="predicted"/>
<evidence type="ECO:0000313" key="4">
    <source>
        <dbReference type="Proteomes" id="UP000198668"/>
    </source>
</evidence>
<feature type="region of interest" description="Disordered" evidence="1">
    <location>
        <begin position="1"/>
        <end position="54"/>
    </location>
</feature>
<evidence type="ECO:0000313" key="3">
    <source>
        <dbReference type="EMBL" id="SFH66409.1"/>
    </source>
</evidence>
<dbReference type="AlphaFoldDB" id="A0A1I3BWV0"/>
<gene>
    <name evidence="3" type="ORF">SAMN04489868_11028</name>
</gene>
<dbReference type="Proteomes" id="UP000198668">
    <property type="component" value="Unassembled WGS sequence"/>
</dbReference>
<dbReference type="RefSeq" id="WP_052181732.1">
    <property type="nucleotide sequence ID" value="NZ_FOQE01000010.1"/>
</dbReference>
<reference evidence="3 4" key="1">
    <citation type="submission" date="2016-10" db="EMBL/GenBank/DDBJ databases">
        <authorList>
            <person name="de Groot N.N."/>
        </authorList>
    </citation>
    <scope>NUCLEOTIDE SEQUENCE [LARGE SCALE GENOMIC DNA]</scope>
    <source>
        <strain evidence="3 4">DSM 27630</strain>
    </source>
</reference>
<keyword evidence="2" id="KW-0472">Membrane</keyword>
<sequence length="83" mass="10137">MDQNFRQEEKQRREKERVEQKKREKERKKTERKYRKSLEKQGIATSTRKRENDKIRQTDKKLNLIILVLSVLLVGLLLIIFLV</sequence>
<dbReference type="Pfam" id="PF26336">
    <property type="entry name" value="MacP_activator"/>
    <property type="match status" value="1"/>
</dbReference>
<feature type="transmembrane region" description="Helical" evidence="2">
    <location>
        <begin position="62"/>
        <end position="82"/>
    </location>
</feature>